<organism evidence="2 3">
    <name type="scientific">Aquibium oceanicum</name>
    <dbReference type="NCBI Taxonomy" id="1670800"/>
    <lineage>
        <taxon>Bacteria</taxon>
        <taxon>Pseudomonadati</taxon>
        <taxon>Pseudomonadota</taxon>
        <taxon>Alphaproteobacteria</taxon>
        <taxon>Hyphomicrobiales</taxon>
        <taxon>Phyllobacteriaceae</taxon>
        <taxon>Aquibium</taxon>
    </lineage>
</organism>
<dbReference type="Pfam" id="PF00196">
    <property type="entry name" value="GerE"/>
    <property type="match status" value="1"/>
</dbReference>
<dbReference type="SUPFAM" id="SSF53474">
    <property type="entry name" value="alpha/beta-Hydrolases"/>
    <property type="match status" value="1"/>
</dbReference>
<dbReference type="AlphaFoldDB" id="A0A1L3SKZ6"/>
<dbReference type="PRINTS" id="PR00111">
    <property type="entry name" value="ABHYDROLASE"/>
</dbReference>
<dbReference type="STRING" id="1670800.BSQ44_00725"/>
<gene>
    <name evidence="2" type="ORF">BSQ44_00725</name>
</gene>
<dbReference type="CDD" id="cd06170">
    <property type="entry name" value="LuxR_C_like"/>
    <property type="match status" value="1"/>
</dbReference>
<dbReference type="InterPro" id="IPR036388">
    <property type="entry name" value="WH-like_DNA-bd_sf"/>
</dbReference>
<proteinExistence type="predicted"/>
<dbReference type="InterPro" id="IPR000792">
    <property type="entry name" value="Tscrpt_reg_LuxR_C"/>
</dbReference>
<dbReference type="Gene3D" id="3.40.50.1820">
    <property type="entry name" value="alpha/beta hydrolase"/>
    <property type="match status" value="1"/>
</dbReference>
<protein>
    <recommendedName>
        <fullName evidence="1">HTH luxR-type domain-containing protein</fullName>
    </recommendedName>
</protein>
<dbReference type="InterPro" id="IPR050471">
    <property type="entry name" value="AB_hydrolase"/>
</dbReference>
<dbReference type="InterPro" id="IPR029058">
    <property type="entry name" value="AB_hydrolase_fold"/>
</dbReference>
<dbReference type="OrthoDB" id="7267294at2"/>
<name>A0A1L3SKZ6_9HYPH</name>
<dbReference type="Pfam" id="PF00561">
    <property type="entry name" value="Abhydrolase_1"/>
    <property type="match status" value="1"/>
</dbReference>
<dbReference type="SMART" id="SM00421">
    <property type="entry name" value="HTH_LUXR"/>
    <property type="match status" value="1"/>
</dbReference>
<dbReference type="KEGG" id="meso:BSQ44_00725"/>
<reference evidence="3" key="1">
    <citation type="submission" date="2016-11" db="EMBL/GenBank/DDBJ databases">
        <title>Mesorhizobium oceanicum sp. nov., isolated from deep seawater in South China Sea.</title>
        <authorList>
            <person name="Fu G.-Y."/>
        </authorList>
    </citation>
    <scope>NUCLEOTIDE SEQUENCE [LARGE SCALE GENOMIC DNA]</scope>
    <source>
        <strain evidence="3">B7</strain>
    </source>
</reference>
<accession>A0A1L3SKZ6</accession>
<dbReference type="RefSeq" id="WP_072601479.1">
    <property type="nucleotide sequence ID" value="NZ_JBHRXM010000003.1"/>
</dbReference>
<dbReference type="InterPro" id="IPR016032">
    <property type="entry name" value="Sig_transdc_resp-reg_C-effctor"/>
</dbReference>
<evidence type="ECO:0000313" key="2">
    <source>
        <dbReference type="EMBL" id="APH70066.1"/>
    </source>
</evidence>
<sequence length="369" mass="40429">MPGQQVRYVRSFDGAQIAYAVSGSGPPVVLMPSWLTHLEYQGRSVAWQPWLEALTSRHTLIRYDPRGCGLSDRDVSDLSFDAWVKDFAALADRLELHHFPLIGACQGGAVAIDFAGRHPGRVSHLVLYGTYARGRNRRSSIPLEPEKAKVMLDMLELGWGQEDSAFMRSFATQFQPEGSMEHLRSWCELQRRATSPANAAALTRIMFDIDVSDSAARIACPTLVAHPDRDAVAPIEEGRRLAQIIPDARFLQLDSPNHFLLADEPAWSTFLQALDDFLPASDAAIDDFALTPRERGVLDLLADGLDNHAIGGELGISEKTVRNHVTAIFDKLGVTTRAQAIVVAREAGLGDKPDASRTGVPAGNRQTGR</sequence>
<dbReference type="GO" id="GO:0006355">
    <property type="term" value="P:regulation of DNA-templated transcription"/>
    <property type="evidence" value="ECO:0007669"/>
    <property type="project" value="InterPro"/>
</dbReference>
<dbReference type="Gene3D" id="1.10.10.10">
    <property type="entry name" value="Winged helix-like DNA-binding domain superfamily/Winged helix DNA-binding domain"/>
    <property type="match status" value="1"/>
</dbReference>
<dbReference type="EMBL" id="CP018171">
    <property type="protein sequence ID" value="APH70066.1"/>
    <property type="molecule type" value="Genomic_DNA"/>
</dbReference>
<dbReference type="InterPro" id="IPR000073">
    <property type="entry name" value="AB_hydrolase_1"/>
</dbReference>
<dbReference type="GO" id="GO:0003677">
    <property type="term" value="F:DNA binding"/>
    <property type="evidence" value="ECO:0007669"/>
    <property type="project" value="InterPro"/>
</dbReference>
<dbReference type="SUPFAM" id="SSF46894">
    <property type="entry name" value="C-terminal effector domain of the bipartite response regulators"/>
    <property type="match status" value="1"/>
</dbReference>
<dbReference type="PANTHER" id="PTHR43433:SF8">
    <property type="entry name" value="BIFUNCTIONAL LIPASE_ADENYLATE CYCLASE LIPJ"/>
    <property type="match status" value="1"/>
</dbReference>
<keyword evidence="3" id="KW-1185">Reference proteome</keyword>
<evidence type="ECO:0000259" key="1">
    <source>
        <dbReference type="PROSITE" id="PS50043"/>
    </source>
</evidence>
<dbReference type="PRINTS" id="PR00038">
    <property type="entry name" value="HTHLUXR"/>
</dbReference>
<evidence type="ECO:0000313" key="3">
    <source>
        <dbReference type="Proteomes" id="UP000182840"/>
    </source>
</evidence>
<dbReference type="Proteomes" id="UP000182840">
    <property type="component" value="Chromosome"/>
</dbReference>
<dbReference type="PANTHER" id="PTHR43433">
    <property type="entry name" value="HYDROLASE, ALPHA/BETA FOLD FAMILY PROTEIN"/>
    <property type="match status" value="1"/>
</dbReference>
<feature type="domain" description="HTH luxR-type" evidence="1">
    <location>
        <begin position="283"/>
        <end position="348"/>
    </location>
</feature>
<dbReference type="PROSITE" id="PS00622">
    <property type="entry name" value="HTH_LUXR_1"/>
    <property type="match status" value="1"/>
</dbReference>
<dbReference type="PROSITE" id="PS50043">
    <property type="entry name" value="HTH_LUXR_2"/>
    <property type="match status" value="1"/>
</dbReference>